<dbReference type="Proteomes" id="UP000019442">
    <property type="component" value="Chromosome"/>
</dbReference>
<keyword evidence="11" id="KW-1185">Reference proteome</keyword>
<dbReference type="Pfam" id="PF00254">
    <property type="entry name" value="FKBP_C"/>
    <property type="match status" value="1"/>
</dbReference>
<reference evidence="11" key="2">
    <citation type="submission" date="2014-02" db="EMBL/GenBank/DDBJ databases">
        <title>Draft Genome Sequence of extremely halophilic bacteria Halorhodospira halochloris.</title>
        <authorList>
            <person name="Singh K.S."/>
        </authorList>
    </citation>
    <scope>NUCLEOTIDE SEQUENCE [LARGE SCALE GENOMIC DNA]</scope>
    <source>
        <strain evidence="11">A</strain>
    </source>
</reference>
<keyword evidence="4 5" id="KW-0413">Isomerase</keyword>
<evidence type="ECO:0000256" key="5">
    <source>
        <dbReference type="PROSITE-ProRule" id="PRU00277"/>
    </source>
</evidence>
<proteinExistence type="inferred from homology"/>
<feature type="chain" id="PRO_5004913306" description="Peptidyl-prolyl cis-trans isomerase" evidence="7">
    <location>
        <begin position="24"/>
        <end position="255"/>
    </location>
</feature>
<evidence type="ECO:0000313" key="10">
    <source>
        <dbReference type="EMBL" id="AHK79346.1"/>
    </source>
</evidence>
<dbReference type="InterPro" id="IPR046357">
    <property type="entry name" value="PPIase_dom_sf"/>
</dbReference>
<protein>
    <recommendedName>
        <fullName evidence="6">Peptidyl-prolyl cis-trans isomerase</fullName>
        <ecNumber evidence="6">5.2.1.8</ecNumber>
    </recommendedName>
</protein>
<sequence>MRIPRLFAVLCSFLLLAAGHASAEVQIKEIEAGEGDRAAMHHTLHVHYTGWLEDGTQFDSSHDRGEPLRLVLGHGQVIPGWEMGLEGMKEGGKRELVIPPHLAYGSRGAGGVIPPDATLRFEVELVRVEGPAYSNVSNAELEALLESGVTLIDIRRPDEWQQTGVLEGSVLLTAFDEQGRFNPAFPAELNRLVERDESFAIICRVGNRTAFLSQAMAEQGGYENVHNVTEGIMGWIESGKSVTRSCPELTFGARC</sequence>
<dbReference type="SUPFAM" id="SSF52821">
    <property type="entry name" value="Rhodanese/Cell cycle control phosphatase"/>
    <property type="match status" value="1"/>
</dbReference>
<dbReference type="SUPFAM" id="SSF54534">
    <property type="entry name" value="FKBP-like"/>
    <property type="match status" value="1"/>
</dbReference>
<dbReference type="PROSITE" id="PS50059">
    <property type="entry name" value="FKBP_PPIASE"/>
    <property type="match status" value="1"/>
</dbReference>
<organism evidence="10 11">
    <name type="scientific">Ectothiorhodospira haloalkaliphila</name>
    <dbReference type="NCBI Taxonomy" id="421628"/>
    <lineage>
        <taxon>Bacteria</taxon>
        <taxon>Pseudomonadati</taxon>
        <taxon>Pseudomonadota</taxon>
        <taxon>Gammaproteobacteria</taxon>
        <taxon>Chromatiales</taxon>
        <taxon>Ectothiorhodospiraceae</taxon>
        <taxon>Ectothiorhodospira</taxon>
    </lineage>
</organism>
<evidence type="ECO:0000256" key="1">
    <source>
        <dbReference type="ARBA" id="ARBA00000971"/>
    </source>
</evidence>
<evidence type="ECO:0000259" key="8">
    <source>
        <dbReference type="PROSITE" id="PS50059"/>
    </source>
</evidence>
<dbReference type="PANTHER" id="PTHR43811">
    <property type="entry name" value="FKBP-TYPE PEPTIDYL-PROLYL CIS-TRANS ISOMERASE FKPA"/>
    <property type="match status" value="1"/>
</dbReference>
<dbReference type="Gene3D" id="3.10.50.40">
    <property type="match status" value="1"/>
</dbReference>
<dbReference type="Pfam" id="PF00581">
    <property type="entry name" value="Rhodanese"/>
    <property type="match status" value="1"/>
</dbReference>
<dbReference type="EC" id="5.2.1.8" evidence="6"/>
<dbReference type="PROSITE" id="PS50206">
    <property type="entry name" value="RHODANESE_3"/>
    <property type="match status" value="1"/>
</dbReference>
<evidence type="ECO:0000256" key="4">
    <source>
        <dbReference type="ARBA" id="ARBA00023235"/>
    </source>
</evidence>
<keyword evidence="7" id="KW-0732">Signal</keyword>
<dbReference type="SMART" id="SM00450">
    <property type="entry name" value="RHOD"/>
    <property type="match status" value="1"/>
</dbReference>
<dbReference type="PANTHER" id="PTHR43811:SF19">
    <property type="entry name" value="39 KDA FK506-BINDING NUCLEAR PROTEIN"/>
    <property type="match status" value="1"/>
</dbReference>
<evidence type="ECO:0000313" key="11">
    <source>
        <dbReference type="Proteomes" id="UP000019442"/>
    </source>
</evidence>
<dbReference type="EMBL" id="CP007268">
    <property type="protein sequence ID" value="AHK79346.1"/>
    <property type="molecule type" value="Genomic_DNA"/>
</dbReference>
<dbReference type="InterPro" id="IPR001179">
    <property type="entry name" value="PPIase_FKBP_dom"/>
</dbReference>
<dbReference type="RefSeq" id="WP_025281803.1">
    <property type="nucleotide sequence ID" value="NZ_CP007268.1"/>
</dbReference>
<dbReference type="Gene3D" id="3.40.250.10">
    <property type="entry name" value="Rhodanese-like domain"/>
    <property type="match status" value="1"/>
</dbReference>
<evidence type="ECO:0000256" key="3">
    <source>
        <dbReference type="ARBA" id="ARBA00023110"/>
    </source>
</evidence>
<feature type="domain" description="Rhodanese" evidence="9">
    <location>
        <begin position="145"/>
        <end position="244"/>
    </location>
</feature>
<dbReference type="CDD" id="cd00158">
    <property type="entry name" value="RHOD"/>
    <property type="match status" value="1"/>
</dbReference>
<keyword evidence="3 5" id="KW-0697">Rotamase</keyword>
<dbReference type="GO" id="GO:0003755">
    <property type="term" value="F:peptidyl-prolyl cis-trans isomerase activity"/>
    <property type="evidence" value="ECO:0007669"/>
    <property type="project" value="UniProtKB-UniRule"/>
</dbReference>
<gene>
    <name evidence="10" type="ORF">M911_09535</name>
</gene>
<accession>W8KUU4</accession>
<dbReference type="OrthoDB" id="9814548at2"/>
<dbReference type="InterPro" id="IPR036873">
    <property type="entry name" value="Rhodanese-like_dom_sf"/>
</dbReference>
<dbReference type="InterPro" id="IPR001763">
    <property type="entry name" value="Rhodanese-like_dom"/>
</dbReference>
<feature type="domain" description="PPIase FKBP-type" evidence="8">
    <location>
        <begin position="41"/>
        <end position="129"/>
    </location>
</feature>
<dbReference type="KEGG" id="hhc:M911_09535"/>
<dbReference type="HOGENOM" id="CLU_1093630_0_0_6"/>
<reference evidence="10 11" key="1">
    <citation type="journal article" date="2014" name="J Genomics">
        <title>Draft Genome Sequence of the Extremely Halophilic Phototrophic Purple Sulfur Bacterium Halorhodospira halochloris.</title>
        <authorList>
            <person name="Singh K.S."/>
            <person name="Kirksey J."/>
            <person name="Hoff W.D."/>
            <person name="Deole R."/>
        </authorList>
    </citation>
    <scope>NUCLEOTIDE SEQUENCE [LARGE SCALE GENOMIC DNA]</scope>
    <source>
        <strain evidence="10 11">A</strain>
    </source>
</reference>
<evidence type="ECO:0000256" key="6">
    <source>
        <dbReference type="RuleBase" id="RU003915"/>
    </source>
</evidence>
<feature type="signal peptide" evidence="7">
    <location>
        <begin position="1"/>
        <end position="23"/>
    </location>
</feature>
<evidence type="ECO:0000256" key="7">
    <source>
        <dbReference type="SAM" id="SignalP"/>
    </source>
</evidence>
<comment type="catalytic activity">
    <reaction evidence="1 5 6">
        <text>[protein]-peptidylproline (omega=180) = [protein]-peptidylproline (omega=0)</text>
        <dbReference type="Rhea" id="RHEA:16237"/>
        <dbReference type="Rhea" id="RHEA-COMP:10747"/>
        <dbReference type="Rhea" id="RHEA-COMP:10748"/>
        <dbReference type="ChEBI" id="CHEBI:83833"/>
        <dbReference type="ChEBI" id="CHEBI:83834"/>
        <dbReference type="EC" id="5.2.1.8"/>
    </reaction>
</comment>
<name>W8KUU4_9GAMM</name>
<comment type="similarity">
    <text evidence="2 6">Belongs to the FKBP-type PPIase family.</text>
</comment>
<dbReference type="FunFam" id="3.10.50.40:FF:000006">
    <property type="entry name" value="Peptidyl-prolyl cis-trans isomerase"/>
    <property type="match status" value="1"/>
</dbReference>
<dbReference type="AlphaFoldDB" id="W8KUU4"/>
<evidence type="ECO:0000259" key="9">
    <source>
        <dbReference type="PROSITE" id="PS50206"/>
    </source>
</evidence>
<evidence type="ECO:0000256" key="2">
    <source>
        <dbReference type="ARBA" id="ARBA00006577"/>
    </source>
</evidence>